<dbReference type="InterPro" id="IPR036942">
    <property type="entry name" value="Beta-barrel_TonB_sf"/>
</dbReference>
<dbReference type="Pfam" id="PF00593">
    <property type="entry name" value="TonB_dep_Rec_b-barrel"/>
    <property type="match status" value="1"/>
</dbReference>
<evidence type="ECO:0000313" key="9">
    <source>
        <dbReference type="Proteomes" id="UP000465810"/>
    </source>
</evidence>
<dbReference type="InterPro" id="IPR037066">
    <property type="entry name" value="Plug_dom_sf"/>
</dbReference>
<evidence type="ECO:0000256" key="1">
    <source>
        <dbReference type="ARBA" id="ARBA00004442"/>
    </source>
</evidence>
<feature type="signal peptide" evidence="5">
    <location>
        <begin position="1"/>
        <end position="22"/>
    </location>
</feature>
<keyword evidence="5" id="KW-0732">Signal</keyword>
<dbReference type="InterPro" id="IPR000531">
    <property type="entry name" value="Beta-barrel_TonB"/>
</dbReference>
<dbReference type="Proteomes" id="UP000465810">
    <property type="component" value="Unassembled WGS sequence"/>
</dbReference>
<feature type="domain" description="TonB-dependent receptor plug" evidence="7">
    <location>
        <begin position="73"/>
        <end position="165"/>
    </location>
</feature>
<dbReference type="GO" id="GO:0009279">
    <property type="term" value="C:cell outer membrane"/>
    <property type="evidence" value="ECO:0007669"/>
    <property type="project" value="UniProtKB-SubCell"/>
</dbReference>
<keyword evidence="2 4" id="KW-0472">Membrane</keyword>
<dbReference type="AlphaFoldDB" id="A0A7X4GHT0"/>
<comment type="subcellular location">
    <subcellularLocation>
        <location evidence="1 4">Cell outer membrane</location>
    </subcellularLocation>
</comment>
<dbReference type="Gene3D" id="2.170.130.10">
    <property type="entry name" value="TonB-dependent receptor, plug domain"/>
    <property type="match status" value="1"/>
</dbReference>
<comment type="similarity">
    <text evidence="4">Belongs to the TonB-dependent receptor family.</text>
</comment>
<evidence type="ECO:0000256" key="3">
    <source>
        <dbReference type="ARBA" id="ARBA00023237"/>
    </source>
</evidence>
<dbReference type="InterPro" id="IPR012910">
    <property type="entry name" value="Plug_dom"/>
</dbReference>
<dbReference type="RefSeq" id="WP_160986537.1">
    <property type="nucleotide sequence ID" value="NZ_WVTD01000010.1"/>
</dbReference>
<evidence type="ECO:0000313" key="8">
    <source>
        <dbReference type="EMBL" id="MYL98910.1"/>
    </source>
</evidence>
<protein>
    <submittedName>
        <fullName evidence="8">TonB-dependent receptor</fullName>
    </submittedName>
</protein>
<dbReference type="InterPro" id="IPR010104">
    <property type="entry name" value="TonB_rcpt_bac"/>
</dbReference>
<proteinExistence type="inferred from homology"/>
<evidence type="ECO:0000259" key="7">
    <source>
        <dbReference type="Pfam" id="PF07715"/>
    </source>
</evidence>
<dbReference type="SUPFAM" id="SSF56935">
    <property type="entry name" value="Porins"/>
    <property type="match status" value="1"/>
</dbReference>
<dbReference type="Gene3D" id="2.40.170.20">
    <property type="entry name" value="TonB-dependent receptor, beta-barrel domain"/>
    <property type="match status" value="1"/>
</dbReference>
<evidence type="ECO:0000259" key="6">
    <source>
        <dbReference type="Pfam" id="PF00593"/>
    </source>
</evidence>
<evidence type="ECO:0000256" key="5">
    <source>
        <dbReference type="SAM" id="SignalP"/>
    </source>
</evidence>
<keyword evidence="9" id="KW-1185">Reference proteome</keyword>
<dbReference type="PANTHER" id="PTHR40980">
    <property type="entry name" value="PLUG DOMAIN-CONTAINING PROTEIN"/>
    <property type="match status" value="1"/>
</dbReference>
<feature type="chain" id="PRO_5031245491" evidence="5">
    <location>
        <begin position="23"/>
        <end position="947"/>
    </location>
</feature>
<keyword evidence="8" id="KW-0675">Receptor</keyword>
<gene>
    <name evidence="8" type="ORF">GR702_14175</name>
</gene>
<accession>A0A7X4GHT0</accession>
<reference evidence="8 9" key="1">
    <citation type="submission" date="2019-12" db="EMBL/GenBank/DDBJ databases">
        <authorList>
            <person name="Feng G."/>
            <person name="Zhu H."/>
        </authorList>
    </citation>
    <scope>NUCLEOTIDE SEQUENCE [LARGE SCALE GENOMIC DNA]</scope>
    <source>
        <strain evidence="8 9">FGD1</strain>
    </source>
</reference>
<dbReference type="Pfam" id="PF07715">
    <property type="entry name" value="Plug"/>
    <property type="match status" value="1"/>
</dbReference>
<organism evidence="8 9">
    <name type="scientific">Novosphingobium silvae</name>
    <dbReference type="NCBI Taxonomy" id="2692619"/>
    <lineage>
        <taxon>Bacteria</taxon>
        <taxon>Pseudomonadati</taxon>
        <taxon>Pseudomonadota</taxon>
        <taxon>Alphaproteobacteria</taxon>
        <taxon>Sphingomonadales</taxon>
        <taxon>Sphingomonadaceae</taxon>
        <taxon>Novosphingobium</taxon>
    </lineage>
</organism>
<feature type="domain" description="TonB-dependent receptor-like beta-barrel" evidence="6">
    <location>
        <begin position="419"/>
        <end position="911"/>
    </location>
</feature>
<sequence>MCRFALLISAAPLALISTNVHAQNTTDISAQHLDAEGDQPSVTESGSGQSAVDPRDIVVTGYRASLSTAQAIKRDSDAILDSIVAQDIGKLPDNTAAESLARITGVQVTRFGDEVNGVLVRGLGDIVTTFNGREIFTAELRTVRLQDFPSGSLSGLEVYKSGTAELIEPGLAGLINVRSRRAFDFKDGVTVAGGIRGTYNDQSEKYDPQGNLMVSWRKDTGIGEISILVNGSYTQSQYRNAVRFGSSTITTLGTTQVVNPGSVGRDFRYPDRIGVFSNSGKRWRPSANASLQWKPAPNFEVYADFLYQGFRQNAANDLFEASLRAMSPTLNDVVMVDGKPDQVQSFTKVGGERSQMYRSTADSYTNTFQYAGGFKWDVGRARITSDLAFTKSEFGRDEWSFDTANTSAPTIDVEFFNDGGVAFDLPGFDANDPANYKWRGFFELTNRVKGQGWQWRTDVDLETDVSFLPKIQVGLRWSDRNASLQQGSRYAGTERLNIALDSLPIGELNLIPDAFRTNVQGFRQWLMPSRAGIVGGAPELRELALQSLQQLAVRFPTEAGLRDAIRLFSTPEVQLDPYTGFAAKEATYTAYGQAKYELPIGSWEIDGLVGLRVVNTVGEYSGISSVTFDGVRQPEPRVTNANYVDLLPNFSMRIRPTNRLQLRFAYTKTRTRPEFGRLNPAITITQNNAAPTPDAPPDPRFPADLQGRPDAFGSGGNPNLRPLTSTNYDATAEYYFSRTASITAGFFYRDLDGFINTYARRVRDPLYGLLEITIPENAGKGRIKGFELGGQTFLDFLPGLLSGFGVQANVTYLDGKNRYPAAFLNSAVQDPPFVKIPFLSKWTYNAALFYEKGKISTRLSYNHRSPHLISNLFDANGVYNGEAVRSISRLDYSFNINPIPQVTLTFDATNLLAQPFQNYWQYGDDRRYPRDVRDEGRYFGLGARFRF</sequence>
<comment type="caution">
    <text evidence="8">The sequence shown here is derived from an EMBL/GenBank/DDBJ whole genome shotgun (WGS) entry which is preliminary data.</text>
</comment>
<evidence type="ECO:0000256" key="4">
    <source>
        <dbReference type="RuleBase" id="RU003357"/>
    </source>
</evidence>
<evidence type="ECO:0000256" key="2">
    <source>
        <dbReference type="ARBA" id="ARBA00023136"/>
    </source>
</evidence>
<name>A0A7X4GHT0_9SPHN</name>
<dbReference type="EMBL" id="WVTD01000010">
    <property type="protein sequence ID" value="MYL98910.1"/>
    <property type="molecule type" value="Genomic_DNA"/>
</dbReference>
<keyword evidence="4" id="KW-0798">TonB box</keyword>
<keyword evidence="3" id="KW-0998">Cell outer membrane</keyword>
<dbReference type="NCBIfam" id="TIGR01782">
    <property type="entry name" value="TonB-Xanth-Caul"/>
    <property type="match status" value="1"/>
</dbReference>
<dbReference type="PANTHER" id="PTHR40980:SF3">
    <property type="entry name" value="TONB-DEPENDENT RECEPTOR-LIKE BETA-BARREL DOMAIN-CONTAINING PROTEIN"/>
    <property type="match status" value="1"/>
</dbReference>